<dbReference type="EMBL" id="GIFC01009474">
    <property type="protein sequence ID" value="MXU91557.1"/>
    <property type="molecule type" value="Transcribed_RNA"/>
</dbReference>
<accession>A0A6B0UP01</accession>
<evidence type="ECO:0000313" key="1">
    <source>
        <dbReference type="EMBL" id="MXU91557.1"/>
    </source>
</evidence>
<reference evidence="1" key="1">
    <citation type="submission" date="2019-12" db="EMBL/GenBank/DDBJ databases">
        <title>An insight into the sialome of adult female Ixodes ricinus ticks feeding for 6 days.</title>
        <authorList>
            <person name="Perner J."/>
            <person name="Ribeiro J.M.C."/>
        </authorList>
    </citation>
    <scope>NUCLEOTIDE SEQUENCE</scope>
    <source>
        <strain evidence="1">Semi-engorged</strain>
        <tissue evidence="1">Salivary glands</tissue>
    </source>
</reference>
<name>A0A6B0UP01_IXORI</name>
<organism evidence="1">
    <name type="scientific">Ixodes ricinus</name>
    <name type="common">Common tick</name>
    <name type="synonym">Acarus ricinus</name>
    <dbReference type="NCBI Taxonomy" id="34613"/>
    <lineage>
        <taxon>Eukaryota</taxon>
        <taxon>Metazoa</taxon>
        <taxon>Ecdysozoa</taxon>
        <taxon>Arthropoda</taxon>
        <taxon>Chelicerata</taxon>
        <taxon>Arachnida</taxon>
        <taxon>Acari</taxon>
        <taxon>Parasitiformes</taxon>
        <taxon>Ixodida</taxon>
        <taxon>Ixodoidea</taxon>
        <taxon>Ixodidae</taxon>
        <taxon>Ixodinae</taxon>
        <taxon>Ixodes</taxon>
    </lineage>
</organism>
<sequence length="123" mass="14115">MVFDARRAGAGERAEPALMFLFLVQVSHLLPDGERVILRRAFVLEVFTARGLFFNFNGSQYRSHFPSTMLARHEYCVFQSRRQIFSSHSCIGVYETLNSHLAKHLSLQNFKQSLGEASEFTKL</sequence>
<proteinExistence type="predicted"/>
<protein>
    <submittedName>
        <fullName evidence="1">Uncharacterized protein</fullName>
    </submittedName>
</protein>
<dbReference type="AlphaFoldDB" id="A0A6B0UP01"/>